<dbReference type="RefSeq" id="WP_231486299.1">
    <property type="nucleotide sequence ID" value="NZ_BAAAZO010000002.1"/>
</dbReference>
<keyword evidence="2" id="KW-0472">Membrane</keyword>
<evidence type="ECO:0000256" key="2">
    <source>
        <dbReference type="SAM" id="Phobius"/>
    </source>
</evidence>
<feature type="transmembrane region" description="Helical" evidence="2">
    <location>
        <begin position="186"/>
        <end position="207"/>
    </location>
</feature>
<organism evidence="4 5">
    <name type="scientific">Kineosporia mesophila</name>
    <dbReference type="NCBI Taxonomy" id="566012"/>
    <lineage>
        <taxon>Bacteria</taxon>
        <taxon>Bacillati</taxon>
        <taxon>Actinomycetota</taxon>
        <taxon>Actinomycetes</taxon>
        <taxon>Kineosporiales</taxon>
        <taxon>Kineosporiaceae</taxon>
        <taxon>Kineosporia</taxon>
    </lineage>
</organism>
<comment type="caution">
    <text evidence="4">The sequence shown here is derived from an EMBL/GenBank/DDBJ whole genome shotgun (WGS) entry which is preliminary data.</text>
</comment>
<dbReference type="EMBL" id="BAAAZO010000002">
    <property type="protein sequence ID" value="GAA3600781.1"/>
    <property type="molecule type" value="Genomic_DNA"/>
</dbReference>
<reference evidence="5" key="1">
    <citation type="journal article" date="2019" name="Int. J. Syst. Evol. Microbiol.">
        <title>The Global Catalogue of Microorganisms (GCM) 10K type strain sequencing project: providing services to taxonomists for standard genome sequencing and annotation.</title>
        <authorList>
            <consortium name="The Broad Institute Genomics Platform"/>
            <consortium name="The Broad Institute Genome Sequencing Center for Infectious Disease"/>
            <person name="Wu L."/>
            <person name="Ma J."/>
        </authorList>
    </citation>
    <scope>NUCLEOTIDE SEQUENCE [LARGE SCALE GENOMIC DNA]</scope>
    <source>
        <strain evidence="5">JCM 16902</strain>
    </source>
</reference>
<keyword evidence="2" id="KW-0812">Transmembrane</keyword>
<feature type="domain" description="PepSY" evidence="3">
    <location>
        <begin position="97"/>
        <end position="156"/>
    </location>
</feature>
<keyword evidence="5" id="KW-1185">Reference proteome</keyword>
<dbReference type="PANTHER" id="PTHR34219">
    <property type="entry name" value="IRON-REGULATED INNER MEMBRANE PROTEIN-RELATED"/>
    <property type="match status" value="1"/>
</dbReference>
<dbReference type="Proteomes" id="UP001501074">
    <property type="component" value="Unassembled WGS sequence"/>
</dbReference>
<feature type="transmembrane region" description="Helical" evidence="2">
    <location>
        <begin position="50"/>
        <end position="74"/>
    </location>
</feature>
<keyword evidence="2" id="KW-1133">Transmembrane helix</keyword>
<feature type="region of interest" description="Disordered" evidence="1">
    <location>
        <begin position="285"/>
        <end position="309"/>
    </location>
</feature>
<dbReference type="InterPro" id="IPR025711">
    <property type="entry name" value="PepSY"/>
</dbReference>
<accession>A0ABP6Z886</accession>
<feature type="compositionally biased region" description="Basic and acidic residues" evidence="1">
    <location>
        <begin position="285"/>
        <end position="296"/>
    </location>
</feature>
<name>A0ABP6Z886_9ACTN</name>
<evidence type="ECO:0000256" key="1">
    <source>
        <dbReference type="SAM" id="MobiDB-lite"/>
    </source>
</evidence>
<dbReference type="Pfam" id="PF03413">
    <property type="entry name" value="PepSY"/>
    <property type="match status" value="1"/>
</dbReference>
<gene>
    <name evidence="4" type="ORF">GCM10022223_15530</name>
</gene>
<proteinExistence type="predicted"/>
<dbReference type="Pfam" id="PF03929">
    <property type="entry name" value="PepSY_TM"/>
    <property type="match status" value="1"/>
</dbReference>
<dbReference type="PANTHER" id="PTHR34219:SF1">
    <property type="entry name" value="PEPSY DOMAIN-CONTAINING PROTEIN"/>
    <property type="match status" value="1"/>
</dbReference>
<evidence type="ECO:0000259" key="3">
    <source>
        <dbReference type="Pfam" id="PF03413"/>
    </source>
</evidence>
<protein>
    <submittedName>
        <fullName evidence="4">PepSY domain-containing protein</fullName>
    </submittedName>
</protein>
<evidence type="ECO:0000313" key="5">
    <source>
        <dbReference type="Proteomes" id="UP001501074"/>
    </source>
</evidence>
<feature type="transmembrane region" description="Helical" evidence="2">
    <location>
        <begin position="241"/>
        <end position="263"/>
    </location>
</feature>
<feature type="transmembrane region" description="Helical" evidence="2">
    <location>
        <begin position="402"/>
        <end position="423"/>
    </location>
</feature>
<feature type="region of interest" description="Disordered" evidence="1">
    <location>
        <begin position="1"/>
        <end position="36"/>
    </location>
</feature>
<feature type="compositionally biased region" description="Low complexity" evidence="1">
    <location>
        <begin position="1"/>
        <end position="22"/>
    </location>
</feature>
<sequence>MTLPADADADAGPDAGPANGPDLEIRDEGRVLPPVRRPPRQPWRSLLLRLHFYAGILVAPFLAVAALTGLAYVFSPQADHLVYGHELHAGAAGHPELPLARQIAAARAVHPEGTIAKIIPAPTEADTTRVVLDVEGLGTDRQRTVFVDPYTAEVRGALTTWFDYTPLRTWLDDFHRNLHLGDVGRVYSEVAASWLWVVVLGGLVLWWQRLRRPTRDPRGSWERALTPNLTARKGVRRTRGWHAATGVWLAVGLLGLSATGLTWSRWAGGNFGEVLDALDARRPTVESTMKDEHHGDQAAPGSGGGPAETVQETEVIDRADAVRAAAASAGVEVDLELTPPADASHGWVVTENDATWAVHRDSAAIDPATGAVLGVTRYADWPFLARLTGFGVAAHMGTSFGLLNQVLLAALAIGLMCVIVWGYRMWWQRRPAGTRFSTGPAPKAVAWPTFPRASVIVAVALTAAVGWFLPVLGVTLVGFVAVDVVVRRWGRRGKGTTPVPPPART</sequence>
<dbReference type="InterPro" id="IPR005625">
    <property type="entry name" value="PepSY-ass_TM"/>
</dbReference>
<evidence type="ECO:0000313" key="4">
    <source>
        <dbReference type="EMBL" id="GAA3600781.1"/>
    </source>
</evidence>